<dbReference type="CTD" id="6757438"/>
<feature type="coiled-coil region" evidence="11">
    <location>
        <begin position="299"/>
        <end position="340"/>
    </location>
</feature>
<dbReference type="GO" id="GO:0005814">
    <property type="term" value="C:centriole"/>
    <property type="evidence" value="ECO:0007669"/>
    <property type="project" value="UniProtKB-SubCell"/>
</dbReference>
<dbReference type="eggNOG" id="ENOG502QUKU">
    <property type="taxonomic scope" value="Eukaryota"/>
</dbReference>
<evidence type="ECO:0000256" key="1">
    <source>
        <dbReference type="ARBA" id="ARBA00004114"/>
    </source>
</evidence>
<comment type="function">
    <text evidence="10">Essential for the assembly of the distal half of centrioles, required for centriole elongation. Acts as a negative regulator of centriole elongation.</text>
</comment>
<dbReference type="KEGG" id="tad:TRIADDRAFT_60303"/>
<protein>
    <recommendedName>
        <fullName evidence="3">Centrosomal protein POC5</fullName>
    </recommendedName>
    <alternativeName>
        <fullName evidence="9">Protein of centriole 5</fullName>
    </alternativeName>
</protein>
<comment type="subcellular location">
    <subcellularLocation>
        <location evidence="1">Cytoplasm</location>
        <location evidence="1">Cytoskeleton</location>
        <location evidence="1">Microtubule organizing center</location>
        <location evidence="1">Centrosome</location>
        <location evidence="1">Centriole</location>
    </subcellularLocation>
</comment>
<evidence type="ECO:0000256" key="12">
    <source>
        <dbReference type="SAM" id="MobiDB-lite"/>
    </source>
</evidence>
<dbReference type="GeneID" id="6757438"/>
<reference evidence="13 14" key="1">
    <citation type="journal article" date="2008" name="Nature">
        <title>The Trichoplax genome and the nature of placozoans.</title>
        <authorList>
            <person name="Srivastava M."/>
            <person name="Begovic E."/>
            <person name="Chapman J."/>
            <person name="Putnam N.H."/>
            <person name="Hellsten U."/>
            <person name="Kawashima T."/>
            <person name="Kuo A."/>
            <person name="Mitros T."/>
            <person name="Salamov A."/>
            <person name="Carpenter M.L."/>
            <person name="Signorovitch A.Y."/>
            <person name="Moreno M.A."/>
            <person name="Kamm K."/>
            <person name="Grimwood J."/>
            <person name="Schmutz J."/>
            <person name="Shapiro H."/>
            <person name="Grigoriev I.V."/>
            <person name="Buss L.W."/>
            <person name="Schierwater B."/>
            <person name="Dellaporta S.L."/>
            <person name="Rokhsar D.S."/>
        </authorList>
    </citation>
    <scope>NUCLEOTIDE SEQUENCE [LARGE SCALE GENOMIC DNA]</scope>
    <source>
        <strain evidence="13 14">Grell-BS-1999</strain>
    </source>
</reference>
<feature type="region of interest" description="Disordered" evidence="12">
    <location>
        <begin position="1"/>
        <end position="31"/>
    </location>
</feature>
<evidence type="ECO:0000313" key="13">
    <source>
        <dbReference type="EMBL" id="EDV21358.1"/>
    </source>
</evidence>
<evidence type="ECO:0000256" key="7">
    <source>
        <dbReference type="ARBA" id="ARBA00023212"/>
    </source>
</evidence>
<sequence length="495" mass="56312">MAAADGNSSDELSSSVLLPEDSAGSSVSSRLQEEYDELLRYAVVTPNVPLVHKSNGLIDDKQEDKSNLAEKMTNIRYHTSPKETVIRHFVDPEDEDEEQNLRVKKSFVTVISDEDSENSQNSILSNLSQAQSPSIDADLARLENQMNSWSLDFKRNILAEFTQSKLGLISKYKELIKEEKERHVIEIEKYNSEIESLKELLSTYEHSIQRKDCVVSDLTKALEKQRERLALSQQFCKWKLHLFDKKREAFATKLATKHYRRTIAGRAWVAWHGVVEAKWRQRVEKSCQARAQEVCMALTEEYEQKLAALSRKYEDSRAEIARMQKERQHYEETMKKAFMRGVCALNLEAMTMFQEAAMASEEEASPDRDNVQPGIAISKEFMDSVSQWTQNQTLQIHQPNDVPAQPHLVTDLNNRSKETNNQNKATIKATLATRNQLPNPAAKVKVERHSDSILTPHGDVLSKKRSAVSKKALDSKSRKTAGAISKSAHLIKVVE</sequence>
<organism evidence="13 14">
    <name type="scientific">Trichoplax adhaerens</name>
    <name type="common">Trichoplax reptans</name>
    <dbReference type="NCBI Taxonomy" id="10228"/>
    <lineage>
        <taxon>Eukaryota</taxon>
        <taxon>Metazoa</taxon>
        <taxon>Placozoa</taxon>
        <taxon>Uniplacotomia</taxon>
        <taxon>Trichoplacea</taxon>
        <taxon>Trichoplacidae</taxon>
        <taxon>Trichoplax</taxon>
    </lineage>
</organism>
<evidence type="ECO:0000256" key="8">
    <source>
        <dbReference type="ARBA" id="ARBA00023306"/>
    </source>
</evidence>
<evidence type="ECO:0000313" key="14">
    <source>
        <dbReference type="Proteomes" id="UP000009022"/>
    </source>
</evidence>
<dbReference type="FunCoup" id="B3S7V1">
    <property type="interactions" value="996"/>
</dbReference>
<dbReference type="InterPro" id="IPR033351">
    <property type="entry name" value="POC5"/>
</dbReference>
<dbReference type="Proteomes" id="UP000009022">
    <property type="component" value="Unassembled WGS sequence"/>
</dbReference>
<comment type="similarity">
    <text evidence="2">Belongs to the POC5 family.</text>
</comment>
<evidence type="ECO:0000256" key="4">
    <source>
        <dbReference type="ARBA" id="ARBA00022490"/>
    </source>
</evidence>
<evidence type="ECO:0000256" key="5">
    <source>
        <dbReference type="ARBA" id="ARBA00022737"/>
    </source>
</evidence>
<keyword evidence="5" id="KW-0677">Repeat</keyword>
<dbReference type="RefSeq" id="XP_002116325.1">
    <property type="nucleotide sequence ID" value="XM_002116289.1"/>
</dbReference>
<evidence type="ECO:0000256" key="6">
    <source>
        <dbReference type="ARBA" id="ARBA00023054"/>
    </source>
</evidence>
<dbReference type="InParanoid" id="B3S7V1"/>
<feature type="compositionally biased region" description="Polar residues" evidence="12">
    <location>
        <begin position="1"/>
        <end position="16"/>
    </location>
</feature>
<evidence type="ECO:0000256" key="2">
    <source>
        <dbReference type="ARBA" id="ARBA00010411"/>
    </source>
</evidence>
<keyword evidence="4" id="KW-0963">Cytoplasm</keyword>
<evidence type="ECO:0000256" key="11">
    <source>
        <dbReference type="SAM" id="Coils"/>
    </source>
</evidence>
<dbReference type="EMBL" id="DS985254">
    <property type="protein sequence ID" value="EDV21358.1"/>
    <property type="molecule type" value="Genomic_DNA"/>
</dbReference>
<keyword evidence="8" id="KW-0131">Cell cycle</keyword>
<dbReference type="OrthoDB" id="10064898at2759"/>
<keyword evidence="6 11" id="KW-0175">Coiled coil</keyword>
<feature type="coiled-coil region" evidence="11">
    <location>
        <begin position="173"/>
        <end position="207"/>
    </location>
</feature>
<name>B3S7V1_TRIAD</name>
<proteinExistence type="inferred from homology"/>
<dbReference type="AlphaFoldDB" id="B3S7V1"/>
<evidence type="ECO:0000256" key="3">
    <source>
        <dbReference type="ARBA" id="ARBA00014910"/>
    </source>
</evidence>
<evidence type="ECO:0000256" key="9">
    <source>
        <dbReference type="ARBA" id="ARBA00031694"/>
    </source>
</evidence>
<keyword evidence="14" id="KW-1185">Reference proteome</keyword>
<accession>B3S7V1</accession>
<feature type="region of interest" description="Disordered" evidence="12">
    <location>
        <begin position="435"/>
        <end position="486"/>
    </location>
</feature>
<dbReference type="PANTHER" id="PTHR28618:SF1">
    <property type="entry name" value="CENTROSOMAL PROTEIN POC5"/>
    <property type="match status" value="1"/>
</dbReference>
<dbReference type="HOGENOM" id="CLU_035726_0_0_1"/>
<dbReference type="OMA" id="HSERECY"/>
<keyword evidence="7" id="KW-0206">Cytoskeleton</keyword>
<evidence type="ECO:0000256" key="10">
    <source>
        <dbReference type="ARBA" id="ARBA00049959"/>
    </source>
</evidence>
<dbReference type="PhylomeDB" id="B3S7V1"/>
<gene>
    <name evidence="13" type="ORF">TRIADDRAFT_60303</name>
</gene>
<dbReference type="PANTHER" id="PTHR28618">
    <property type="entry name" value="CENTROSOMAL PROTEIN POC5"/>
    <property type="match status" value="1"/>
</dbReference>
<dbReference type="STRING" id="10228.B3S7V1"/>